<keyword evidence="4" id="KW-0175">Coiled coil</keyword>
<name>A0A9X2H8R4_9HYPH</name>
<dbReference type="GO" id="GO:0009307">
    <property type="term" value="P:DNA restriction-modification system"/>
    <property type="evidence" value="ECO:0007669"/>
    <property type="project" value="UniProtKB-KW"/>
</dbReference>
<dbReference type="InterPro" id="IPR000055">
    <property type="entry name" value="Restrct_endonuc_typeI_TRD"/>
</dbReference>
<evidence type="ECO:0000313" key="6">
    <source>
        <dbReference type="EMBL" id="MCP3055858.1"/>
    </source>
</evidence>
<comment type="caution">
    <text evidence="6">The sequence shown here is derived from an EMBL/GenBank/DDBJ whole genome shotgun (WGS) entry which is preliminary data.</text>
</comment>
<evidence type="ECO:0000256" key="3">
    <source>
        <dbReference type="ARBA" id="ARBA00023125"/>
    </source>
</evidence>
<dbReference type="InterPro" id="IPR044946">
    <property type="entry name" value="Restrct_endonuc_typeI_TRD_sf"/>
</dbReference>
<reference evidence="6" key="1">
    <citation type="submission" date="2022-03" db="EMBL/GenBank/DDBJ databases">
        <title>Aurantimonas Liuensis sp. Nov., isolated from the hadal seawater of the Mariana Trench.</title>
        <authorList>
            <person name="Liu R."/>
        </authorList>
    </citation>
    <scope>NUCLEOTIDE SEQUENCE</scope>
    <source>
        <strain evidence="6">LRZ36</strain>
    </source>
</reference>
<evidence type="ECO:0000313" key="7">
    <source>
        <dbReference type="Proteomes" id="UP001155220"/>
    </source>
</evidence>
<keyword evidence="6" id="KW-0378">Hydrolase</keyword>
<protein>
    <submittedName>
        <fullName evidence="6">Restriction endonuclease subunit S</fullName>
        <ecNumber evidence="6">3.1.21.-</ecNumber>
    </submittedName>
</protein>
<dbReference type="GO" id="GO:0003677">
    <property type="term" value="F:DNA binding"/>
    <property type="evidence" value="ECO:0007669"/>
    <property type="project" value="UniProtKB-KW"/>
</dbReference>
<dbReference type="PANTHER" id="PTHR30408:SF12">
    <property type="entry name" value="TYPE I RESTRICTION ENZYME MJAVIII SPECIFICITY SUBUNIT"/>
    <property type="match status" value="1"/>
</dbReference>
<feature type="coiled-coil region" evidence="4">
    <location>
        <begin position="379"/>
        <end position="406"/>
    </location>
</feature>
<evidence type="ECO:0000259" key="5">
    <source>
        <dbReference type="Pfam" id="PF01420"/>
    </source>
</evidence>
<sequence length="422" mass="47134">MKDQADAIKTLPMGWKSLPLAKIAAVFTDGNWIETKDQSTSGIRLVQTGNVGIGKFKDRREKARFIDEETFNRLKCFEVVPQDILISRLPDPVGRACIIPDSREKMITAVDCSIVRPKMEAVDPQFLVYYTETRSYLRDVDDRCTGTTRRRISRKNLGNVSIPLPPREEQKRIVALLDQAFASLDRARAHAEANLADATEIYDRCRLSIFDPETATVAVNEAKTIGDVCRIQSGAGFPVKEQGQTEGDYPFYKVSDMNLVGNEWRLRTANNYIGDVARKRMNAAVFPMGSIVFPKVGGAINTNKKRIVETAGCVDNNVMGLIPDEDKILPQYLHEWLYSVDIYEFSNKANPPSITQGTVSGWPIRVPERGSQVAAVERIKTLRNSIELLQNQYSETLADIADLRQSLLQKAFSGQLSGPCAV</sequence>
<dbReference type="PANTHER" id="PTHR30408">
    <property type="entry name" value="TYPE-1 RESTRICTION ENZYME ECOKI SPECIFICITY PROTEIN"/>
    <property type="match status" value="1"/>
</dbReference>
<comment type="similarity">
    <text evidence="1">Belongs to the type-I restriction system S methylase family.</text>
</comment>
<keyword evidence="6" id="KW-0255">Endonuclease</keyword>
<dbReference type="GO" id="GO:0004519">
    <property type="term" value="F:endonuclease activity"/>
    <property type="evidence" value="ECO:0007669"/>
    <property type="project" value="UniProtKB-KW"/>
</dbReference>
<organism evidence="6 7">
    <name type="scientific">Aurantimonas marianensis</name>
    <dbReference type="NCBI Taxonomy" id="2920428"/>
    <lineage>
        <taxon>Bacteria</taxon>
        <taxon>Pseudomonadati</taxon>
        <taxon>Pseudomonadota</taxon>
        <taxon>Alphaproteobacteria</taxon>
        <taxon>Hyphomicrobiales</taxon>
        <taxon>Aurantimonadaceae</taxon>
        <taxon>Aurantimonas</taxon>
    </lineage>
</organism>
<keyword evidence="3" id="KW-0238">DNA-binding</keyword>
<evidence type="ECO:0000256" key="4">
    <source>
        <dbReference type="SAM" id="Coils"/>
    </source>
</evidence>
<feature type="domain" description="Type I restriction modification DNA specificity" evidence="5">
    <location>
        <begin position="221"/>
        <end position="393"/>
    </location>
</feature>
<dbReference type="GO" id="GO:0016787">
    <property type="term" value="F:hydrolase activity"/>
    <property type="evidence" value="ECO:0007669"/>
    <property type="project" value="UniProtKB-KW"/>
</dbReference>
<dbReference type="RefSeq" id="WP_253964692.1">
    <property type="nucleotide sequence ID" value="NZ_JALHBS010000069.1"/>
</dbReference>
<dbReference type="SUPFAM" id="SSF116734">
    <property type="entry name" value="DNA methylase specificity domain"/>
    <property type="match status" value="2"/>
</dbReference>
<dbReference type="Pfam" id="PF01420">
    <property type="entry name" value="Methylase_S"/>
    <property type="match status" value="2"/>
</dbReference>
<evidence type="ECO:0000256" key="2">
    <source>
        <dbReference type="ARBA" id="ARBA00022747"/>
    </source>
</evidence>
<proteinExistence type="inferred from homology"/>
<gene>
    <name evidence="6" type="ORF">MJ956_12000</name>
</gene>
<dbReference type="Proteomes" id="UP001155220">
    <property type="component" value="Unassembled WGS sequence"/>
</dbReference>
<keyword evidence="6" id="KW-0540">Nuclease</keyword>
<dbReference type="AlphaFoldDB" id="A0A9X2H8R4"/>
<dbReference type="EC" id="3.1.21.-" evidence="6"/>
<keyword evidence="7" id="KW-1185">Reference proteome</keyword>
<dbReference type="EMBL" id="JALHBS010000069">
    <property type="protein sequence ID" value="MCP3055858.1"/>
    <property type="molecule type" value="Genomic_DNA"/>
</dbReference>
<accession>A0A9X2H8R4</accession>
<dbReference type="InterPro" id="IPR052021">
    <property type="entry name" value="Type-I_RS_S_subunit"/>
</dbReference>
<feature type="domain" description="Type I restriction modification DNA specificity" evidence="5">
    <location>
        <begin position="58"/>
        <end position="182"/>
    </location>
</feature>
<evidence type="ECO:0000256" key="1">
    <source>
        <dbReference type="ARBA" id="ARBA00010923"/>
    </source>
</evidence>
<dbReference type="Gene3D" id="3.90.220.20">
    <property type="entry name" value="DNA methylase specificity domains"/>
    <property type="match status" value="2"/>
</dbReference>
<keyword evidence="2" id="KW-0680">Restriction system</keyword>